<dbReference type="eggNOG" id="ENOG502S1AG">
    <property type="taxonomic scope" value="Eukaryota"/>
</dbReference>
<dbReference type="GO" id="GO:0005654">
    <property type="term" value="C:nucleoplasm"/>
    <property type="evidence" value="ECO:0007669"/>
    <property type="project" value="TreeGrafter"/>
</dbReference>
<evidence type="ECO:0000313" key="3">
    <source>
        <dbReference type="Proteomes" id="UP000009328"/>
    </source>
</evidence>
<dbReference type="Proteomes" id="UP000009328">
    <property type="component" value="Unassembled WGS sequence"/>
</dbReference>
<dbReference type="EMBL" id="CAIF01000001">
    <property type="protein sequence ID" value="CCH40546.1"/>
    <property type="molecule type" value="Genomic_DNA"/>
</dbReference>
<keyword evidence="3" id="KW-1185">Reference proteome</keyword>
<dbReference type="SUPFAM" id="SSF52799">
    <property type="entry name" value="(Phosphotyrosine protein) phosphatases II"/>
    <property type="match status" value="1"/>
</dbReference>
<comment type="caution">
    <text evidence="2">The sequence shown here is derived from an EMBL/GenBank/DDBJ whole genome shotgun (WGS) entry which is preliminary data.</text>
</comment>
<feature type="compositionally biased region" description="Basic and acidic residues" evidence="1">
    <location>
        <begin position="231"/>
        <end position="240"/>
    </location>
</feature>
<dbReference type="HOGENOM" id="CLU_1107821_0_0_1"/>
<reference evidence="2 3" key="1">
    <citation type="journal article" date="2012" name="Eukaryot. Cell">
        <title>Draft genome sequence of Wickerhamomyces ciferrii NRRL Y-1031 F-60-10.</title>
        <authorList>
            <person name="Schneider J."/>
            <person name="Andrea H."/>
            <person name="Blom J."/>
            <person name="Jaenicke S."/>
            <person name="Ruckert C."/>
            <person name="Schorsch C."/>
            <person name="Szczepanowski R."/>
            <person name="Farwick M."/>
            <person name="Goesmann A."/>
            <person name="Puhler A."/>
            <person name="Schaffer S."/>
            <person name="Tauch A."/>
            <person name="Kohler T."/>
            <person name="Brinkrolf K."/>
        </authorList>
    </citation>
    <scope>NUCLEOTIDE SEQUENCE [LARGE SCALE GENOMIC DNA]</scope>
    <source>
        <strain evidence="3">ATCC 14091 / BCRC 22168 / CBS 111 / JCM 3599 / NBRC 0793 / NRRL Y-1031 F-60-10</strain>
    </source>
</reference>
<dbReference type="AlphaFoldDB" id="K0KCC2"/>
<accession>K0KCC2</accession>
<dbReference type="GO" id="GO:0070372">
    <property type="term" value="P:regulation of ERK1 and ERK2 cascade"/>
    <property type="evidence" value="ECO:0007669"/>
    <property type="project" value="TreeGrafter"/>
</dbReference>
<gene>
    <name evidence="2" type="ORF">BN7_79</name>
</gene>
<dbReference type="GO" id="GO:0005737">
    <property type="term" value="C:cytoplasm"/>
    <property type="evidence" value="ECO:0007669"/>
    <property type="project" value="TreeGrafter"/>
</dbReference>
<dbReference type="GO" id="GO:0062026">
    <property type="term" value="P:negative regulation of SCF-dependent proteasomal ubiquitin-dependent catabolic process"/>
    <property type="evidence" value="ECO:0007669"/>
    <property type="project" value="TreeGrafter"/>
</dbReference>
<name>K0KCC2_WICCF</name>
<dbReference type="InParanoid" id="K0KCC2"/>
<protein>
    <submittedName>
        <fullName evidence="2">Uncharacterized protein</fullName>
    </submittedName>
</protein>
<evidence type="ECO:0000313" key="2">
    <source>
        <dbReference type="EMBL" id="CCH40546.1"/>
    </source>
</evidence>
<feature type="compositionally biased region" description="Basic residues" evidence="1">
    <location>
        <begin position="241"/>
        <end position="251"/>
    </location>
</feature>
<proteinExistence type="predicted"/>
<organism evidence="2 3">
    <name type="scientific">Wickerhamomyces ciferrii (strain ATCC 14091 / BCRC 22168 / CBS 111 / JCM 3599 / NBRC 0793 / NRRL Y-1031 F-60-10)</name>
    <name type="common">Yeast</name>
    <name type="synonym">Pichia ciferrii</name>
    <dbReference type="NCBI Taxonomy" id="1206466"/>
    <lineage>
        <taxon>Eukaryota</taxon>
        <taxon>Fungi</taxon>
        <taxon>Dikarya</taxon>
        <taxon>Ascomycota</taxon>
        <taxon>Saccharomycotina</taxon>
        <taxon>Saccharomycetes</taxon>
        <taxon>Phaffomycetales</taxon>
        <taxon>Wickerhamomycetaceae</taxon>
        <taxon>Wickerhamomyces</taxon>
    </lineage>
</organism>
<evidence type="ECO:0000256" key="1">
    <source>
        <dbReference type="SAM" id="MobiDB-lite"/>
    </source>
</evidence>
<dbReference type="InterPro" id="IPR052449">
    <property type="entry name" value="STYX-Interacting_Phosphatase"/>
</dbReference>
<dbReference type="InterPro" id="IPR029021">
    <property type="entry name" value="Prot-tyrosine_phosphatase-like"/>
</dbReference>
<sequence>MMMDQFQNKHAMANNISQLQPQKLSSNVWIGPLNSVAQNVFLSQNNIKYIIGIMPSQKCVYYLKSFSNDTSCCVSFDPNFNIQKLTEDEGELIMKFNSKFSNNLSYITDNKLSNSIITNIDFQKMLSDYLTLIHSIQEKDPQCGILLFSLNGNDNVLSTFAMAGIIDQHNCDISSAFSYLRSIRPSVAPIDEFGYYAHELMKFQLNNKALKQFGGDDGSTPTKIKRDARDALGEEGDIHHHSPRNVKRTIL</sequence>
<dbReference type="PANTHER" id="PTHR46588">
    <property type="entry name" value="SERINE/THREONINE/TYROSINE-INTERACTING PROTEIN"/>
    <property type="match status" value="1"/>
</dbReference>
<dbReference type="GO" id="GO:1990444">
    <property type="term" value="F:F-box domain binding"/>
    <property type="evidence" value="ECO:0007669"/>
    <property type="project" value="TreeGrafter"/>
</dbReference>
<feature type="region of interest" description="Disordered" evidence="1">
    <location>
        <begin position="231"/>
        <end position="251"/>
    </location>
</feature>
<dbReference type="Gene3D" id="3.90.190.10">
    <property type="entry name" value="Protein tyrosine phosphatase superfamily"/>
    <property type="match status" value="1"/>
</dbReference>
<dbReference type="PANTHER" id="PTHR46588:SF1">
    <property type="entry name" value="SERINE_THREONINE_TYROSINE-INTERACTING PROTEIN"/>
    <property type="match status" value="1"/>
</dbReference>